<keyword evidence="3" id="KW-1185">Reference proteome</keyword>
<feature type="domain" description="DUF4224" evidence="1">
    <location>
        <begin position="5"/>
        <end position="47"/>
    </location>
</feature>
<evidence type="ECO:0000313" key="3">
    <source>
        <dbReference type="Proteomes" id="UP001058290"/>
    </source>
</evidence>
<proteinExistence type="predicted"/>
<dbReference type="EMBL" id="CP104377">
    <property type="protein sequence ID" value="UXC19114.1"/>
    <property type="molecule type" value="Genomic_DNA"/>
</dbReference>
<name>A0ABY5ZZI8_9BURK</name>
<organism evidence="2 3">
    <name type="scientific">Comamonas squillarum</name>
    <dbReference type="NCBI Taxonomy" id="2977320"/>
    <lineage>
        <taxon>Bacteria</taxon>
        <taxon>Pseudomonadati</taxon>
        <taxon>Pseudomonadota</taxon>
        <taxon>Betaproteobacteria</taxon>
        <taxon>Burkholderiales</taxon>
        <taxon>Comamonadaceae</taxon>
        <taxon>Comamonas</taxon>
    </lineage>
</organism>
<accession>A0ABY5ZZI8</accession>
<protein>
    <submittedName>
        <fullName evidence="2">DUF4224 domain-containing protein</fullName>
    </submittedName>
</protein>
<sequence length="74" mass="8354">MSTLFLNEAELAVLTGRKYKTRQIEWLRTSGIPFRVNARGHAIVTRGAVEGRKPEPEPTAIEPLRWTPRVVGAR</sequence>
<dbReference type="InterPro" id="IPR025319">
    <property type="entry name" value="DUF4224"/>
</dbReference>
<dbReference type="Pfam" id="PF13986">
    <property type="entry name" value="DUF4224"/>
    <property type="match status" value="1"/>
</dbReference>
<evidence type="ECO:0000259" key="1">
    <source>
        <dbReference type="Pfam" id="PF13986"/>
    </source>
</evidence>
<dbReference type="RefSeq" id="WP_260719422.1">
    <property type="nucleotide sequence ID" value="NZ_CP104377.1"/>
</dbReference>
<gene>
    <name evidence="2" type="ORF">N4T19_03030</name>
</gene>
<reference evidence="2" key="1">
    <citation type="submission" date="2022-09" db="EMBL/GenBank/DDBJ databases">
        <title>Bacterial diversity in gut of crayfish and pufferfish.</title>
        <authorList>
            <person name="Huang Y."/>
        </authorList>
    </citation>
    <scope>NUCLEOTIDE SEQUENCE</scope>
    <source>
        <strain evidence="2">PR12</strain>
    </source>
</reference>
<dbReference type="Proteomes" id="UP001058290">
    <property type="component" value="Chromosome"/>
</dbReference>
<evidence type="ECO:0000313" key="2">
    <source>
        <dbReference type="EMBL" id="UXC19114.1"/>
    </source>
</evidence>